<dbReference type="Proteomes" id="UP000256686">
    <property type="component" value="Unassembled WGS sequence"/>
</dbReference>
<sequence length="80" mass="9400">MQLVNHIKLFIKIFPMKKGVTMRTADMFVRDPLYEEKTPVSFQQIYLQKHGVIERLNELLFTEVMIHVGSVVYNLKTVCT</sequence>
<organism evidence="1 2">
    <name type="scientific">Chryseobacterium pennae</name>
    <dbReference type="NCBI Taxonomy" id="2258962"/>
    <lineage>
        <taxon>Bacteria</taxon>
        <taxon>Pseudomonadati</taxon>
        <taxon>Bacteroidota</taxon>
        <taxon>Flavobacteriia</taxon>
        <taxon>Flavobacteriales</taxon>
        <taxon>Weeksellaceae</taxon>
        <taxon>Chryseobacterium group</taxon>
        <taxon>Chryseobacterium</taxon>
    </lineage>
</organism>
<evidence type="ECO:0000313" key="2">
    <source>
        <dbReference type="Proteomes" id="UP000256686"/>
    </source>
</evidence>
<proteinExistence type="predicted"/>
<gene>
    <name evidence="1" type="ORF">DRF65_10920</name>
</gene>
<comment type="caution">
    <text evidence="1">The sequence shown here is derived from an EMBL/GenBank/DDBJ whole genome shotgun (WGS) entry which is preliminary data.</text>
</comment>
<dbReference type="AlphaFoldDB" id="A0A3D9C943"/>
<evidence type="ECO:0000313" key="1">
    <source>
        <dbReference type="EMBL" id="REC62218.1"/>
    </source>
</evidence>
<reference evidence="2" key="1">
    <citation type="submission" date="2018-06" db="EMBL/GenBank/DDBJ databases">
        <authorList>
            <person name="Lum Nde A."/>
            <person name="Hugo C."/>
        </authorList>
    </citation>
    <scope>NUCLEOTIDE SEQUENCE [LARGE SCALE GENOMIC DNA]</scope>
    <source>
        <strain evidence="2">1_F178</strain>
    </source>
</reference>
<keyword evidence="2" id="KW-1185">Reference proteome</keyword>
<accession>A0A3D9C943</accession>
<name>A0A3D9C943_9FLAO</name>
<protein>
    <submittedName>
        <fullName evidence="1">Uncharacterized protein</fullName>
    </submittedName>
</protein>
<dbReference type="EMBL" id="QNVT01000009">
    <property type="protein sequence ID" value="REC62218.1"/>
    <property type="molecule type" value="Genomic_DNA"/>
</dbReference>